<evidence type="ECO:0008006" key="5">
    <source>
        <dbReference type="Google" id="ProtNLM"/>
    </source>
</evidence>
<organism evidence="3 4">
    <name type="scientific">Candidatus Desulfosporosinus infrequens</name>
    <dbReference type="NCBI Taxonomy" id="2043169"/>
    <lineage>
        <taxon>Bacteria</taxon>
        <taxon>Bacillati</taxon>
        <taxon>Bacillota</taxon>
        <taxon>Clostridia</taxon>
        <taxon>Eubacteriales</taxon>
        <taxon>Desulfitobacteriaceae</taxon>
        <taxon>Desulfosporosinus</taxon>
    </lineage>
</organism>
<keyword evidence="2" id="KW-0472">Membrane</keyword>
<reference evidence="4" key="1">
    <citation type="submission" date="2018-02" db="EMBL/GenBank/DDBJ databases">
        <authorList>
            <person name="Hausmann B."/>
        </authorList>
    </citation>
    <scope>NUCLEOTIDE SEQUENCE [LARGE SCALE GENOMIC DNA]</scope>
    <source>
        <strain evidence="4">Peat soil MAG SbF1</strain>
    </source>
</reference>
<accession>A0A2U3L137</accession>
<evidence type="ECO:0000313" key="4">
    <source>
        <dbReference type="Proteomes" id="UP000238916"/>
    </source>
</evidence>
<feature type="compositionally biased region" description="Low complexity" evidence="1">
    <location>
        <begin position="243"/>
        <end position="265"/>
    </location>
</feature>
<dbReference type="EMBL" id="OMOF01000263">
    <property type="protein sequence ID" value="SPF45602.1"/>
    <property type="molecule type" value="Genomic_DNA"/>
</dbReference>
<evidence type="ECO:0000313" key="3">
    <source>
        <dbReference type="EMBL" id="SPF45602.1"/>
    </source>
</evidence>
<protein>
    <recommendedName>
        <fullName evidence="5">SbsA Ig-like domain-containing protein</fullName>
    </recommendedName>
</protein>
<sequence>MINRKIRSRSGLFGILIITFLLSVFPLVSYAYAAGGDGTGGANGVMKPLGLVSVTLDDGTNVNKAQNIPLKPKFTLHFDKNVVYLIYWEQNTRCFHLYDNNGQELAINLTKIDDTVDFSKRQYIWVEPVEALSPGANYKLYVAPNLLAKNGGSTLGMTTNNQGVTINFKTTGMETVAPSVAASAQVAAPDTVAATLAPAPAATPQTVTPSTPSTQVVASDPATTPAAAVAASAAVVTAAQNATSTAAPASDNNSTSVDVNTTNNDVTKKDSVSSDSPVTPKSNAESDLNQNNSGAQTGLTDQKKADAAQFAANEQARRVQNYVAVIAVIILLVWIGVEIMRRRRKRG</sequence>
<dbReference type="OrthoDB" id="1809419at2"/>
<gene>
    <name evidence="3" type="ORF">SBF1_3350007</name>
</gene>
<keyword evidence="2" id="KW-0812">Transmembrane</keyword>
<dbReference type="Proteomes" id="UP000238916">
    <property type="component" value="Unassembled WGS sequence"/>
</dbReference>
<evidence type="ECO:0000256" key="1">
    <source>
        <dbReference type="SAM" id="MobiDB-lite"/>
    </source>
</evidence>
<name>A0A2U3L137_9FIRM</name>
<feature type="region of interest" description="Disordered" evidence="1">
    <location>
        <begin position="200"/>
        <end position="219"/>
    </location>
</feature>
<dbReference type="AlphaFoldDB" id="A0A2U3L137"/>
<proteinExistence type="predicted"/>
<feature type="compositionally biased region" description="Low complexity" evidence="1">
    <location>
        <begin position="273"/>
        <end position="282"/>
    </location>
</feature>
<feature type="transmembrane region" description="Helical" evidence="2">
    <location>
        <begin position="319"/>
        <end position="337"/>
    </location>
</feature>
<feature type="compositionally biased region" description="Polar residues" evidence="1">
    <location>
        <begin position="283"/>
        <end position="300"/>
    </location>
</feature>
<feature type="region of interest" description="Disordered" evidence="1">
    <location>
        <begin position="243"/>
        <end position="301"/>
    </location>
</feature>
<evidence type="ECO:0000256" key="2">
    <source>
        <dbReference type="SAM" id="Phobius"/>
    </source>
</evidence>
<keyword evidence="2" id="KW-1133">Transmembrane helix</keyword>